<evidence type="ECO:0000256" key="8">
    <source>
        <dbReference type="ARBA" id="ARBA00023098"/>
    </source>
</evidence>
<reference evidence="13" key="1">
    <citation type="submission" date="2018-05" db="EMBL/GenBank/DDBJ databases">
        <authorList>
            <person name="Lanie J.A."/>
            <person name="Ng W.-L."/>
            <person name="Kazmierczak K.M."/>
            <person name="Andrzejewski T.M."/>
            <person name="Davidsen T.M."/>
            <person name="Wayne K.J."/>
            <person name="Tettelin H."/>
            <person name="Glass J.I."/>
            <person name="Rusch D."/>
            <person name="Podicherti R."/>
            <person name="Tsui H.-C.T."/>
            <person name="Winkler M.E."/>
        </authorList>
    </citation>
    <scope>NUCLEOTIDE SEQUENCE</scope>
</reference>
<keyword evidence="7" id="KW-0276">Fatty acid metabolism</keyword>
<evidence type="ECO:0000313" key="13">
    <source>
        <dbReference type="EMBL" id="SUZ88962.1"/>
    </source>
</evidence>
<dbReference type="AlphaFoldDB" id="A0A381RB66"/>
<dbReference type="Pfam" id="PF08541">
    <property type="entry name" value="ACP_syn_III_C"/>
    <property type="match status" value="1"/>
</dbReference>
<evidence type="ECO:0000256" key="2">
    <source>
        <dbReference type="ARBA" id="ARBA00008642"/>
    </source>
</evidence>
<dbReference type="CDD" id="cd00830">
    <property type="entry name" value="KAS_III"/>
    <property type="match status" value="1"/>
</dbReference>
<dbReference type="PANTHER" id="PTHR34069:SF2">
    <property type="entry name" value="BETA-KETOACYL-[ACYL-CARRIER-PROTEIN] SYNTHASE III"/>
    <property type="match status" value="1"/>
</dbReference>
<dbReference type="EMBL" id="UINC01001796">
    <property type="protein sequence ID" value="SUZ88962.1"/>
    <property type="molecule type" value="Genomic_DNA"/>
</dbReference>
<evidence type="ECO:0000256" key="4">
    <source>
        <dbReference type="ARBA" id="ARBA00022490"/>
    </source>
</evidence>
<dbReference type="NCBIfam" id="TIGR00747">
    <property type="entry name" value="fabH"/>
    <property type="match status" value="1"/>
</dbReference>
<evidence type="ECO:0000256" key="7">
    <source>
        <dbReference type="ARBA" id="ARBA00022832"/>
    </source>
</evidence>
<keyword evidence="6" id="KW-0808">Transferase</keyword>
<dbReference type="GO" id="GO:0004315">
    <property type="term" value="F:3-oxoacyl-[acyl-carrier-protein] synthase activity"/>
    <property type="evidence" value="ECO:0007669"/>
    <property type="project" value="InterPro"/>
</dbReference>
<dbReference type="HAMAP" id="MF_01815">
    <property type="entry name" value="FabH"/>
    <property type="match status" value="1"/>
</dbReference>
<proteinExistence type="inferred from homology"/>
<evidence type="ECO:0000256" key="10">
    <source>
        <dbReference type="ARBA" id="ARBA00023315"/>
    </source>
</evidence>
<evidence type="ECO:0000259" key="11">
    <source>
        <dbReference type="Pfam" id="PF08541"/>
    </source>
</evidence>
<dbReference type="Gene3D" id="3.40.47.10">
    <property type="match status" value="1"/>
</dbReference>
<dbReference type="FunFam" id="3.40.47.10:FF:000004">
    <property type="entry name" value="3-oxoacyl-[acyl-carrier-protein] synthase 3"/>
    <property type="match status" value="1"/>
</dbReference>
<dbReference type="SUPFAM" id="SSF53901">
    <property type="entry name" value="Thiolase-like"/>
    <property type="match status" value="1"/>
</dbReference>
<keyword evidence="8" id="KW-0443">Lipid metabolism</keyword>
<dbReference type="InterPro" id="IPR013751">
    <property type="entry name" value="ACP_syn_III_N"/>
</dbReference>
<organism evidence="13">
    <name type="scientific">marine metagenome</name>
    <dbReference type="NCBI Taxonomy" id="408172"/>
    <lineage>
        <taxon>unclassified sequences</taxon>
        <taxon>metagenomes</taxon>
        <taxon>ecological metagenomes</taxon>
    </lineage>
</organism>
<accession>A0A381RB66</accession>
<comment type="similarity">
    <text evidence="2">Belongs to the thiolase-like superfamily. FabH family.</text>
</comment>
<dbReference type="GO" id="GO:0044550">
    <property type="term" value="P:secondary metabolite biosynthetic process"/>
    <property type="evidence" value="ECO:0007669"/>
    <property type="project" value="TreeGrafter"/>
</dbReference>
<evidence type="ECO:0000259" key="12">
    <source>
        <dbReference type="Pfam" id="PF08545"/>
    </source>
</evidence>
<evidence type="ECO:0000256" key="6">
    <source>
        <dbReference type="ARBA" id="ARBA00022679"/>
    </source>
</evidence>
<keyword evidence="9" id="KW-0275">Fatty acid biosynthesis</keyword>
<dbReference type="InterPro" id="IPR016039">
    <property type="entry name" value="Thiolase-like"/>
</dbReference>
<evidence type="ECO:0000256" key="3">
    <source>
        <dbReference type="ARBA" id="ARBA00012333"/>
    </source>
</evidence>
<name>A0A381RB66_9ZZZZ</name>
<dbReference type="InterPro" id="IPR013747">
    <property type="entry name" value="ACP_syn_III_C"/>
</dbReference>
<protein>
    <recommendedName>
        <fullName evidence="3">beta-ketoacyl-[acyl-carrier-protein] synthase III</fullName>
        <ecNumber evidence="3">2.3.1.180</ecNumber>
    </recommendedName>
</protein>
<keyword evidence="4" id="KW-0963">Cytoplasm</keyword>
<keyword evidence="5" id="KW-0444">Lipid biosynthesis</keyword>
<feature type="domain" description="Beta-ketoacyl-[acyl-carrier-protein] synthase III N-terminal" evidence="12">
    <location>
        <begin position="85"/>
        <end position="162"/>
    </location>
</feature>
<evidence type="ECO:0000256" key="5">
    <source>
        <dbReference type="ARBA" id="ARBA00022516"/>
    </source>
</evidence>
<dbReference type="GO" id="GO:0033818">
    <property type="term" value="F:beta-ketoacyl-acyl-carrier-protein synthase III activity"/>
    <property type="evidence" value="ECO:0007669"/>
    <property type="project" value="UniProtKB-EC"/>
</dbReference>
<dbReference type="Pfam" id="PF08545">
    <property type="entry name" value="ACP_syn_III"/>
    <property type="match status" value="1"/>
</dbReference>
<dbReference type="PANTHER" id="PTHR34069">
    <property type="entry name" value="3-OXOACYL-[ACYL-CARRIER-PROTEIN] SYNTHASE 3"/>
    <property type="match status" value="1"/>
</dbReference>
<feature type="domain" description="Beta-ketoacyl-[acyl-carrier-protein] synthase III C-terminal" evidence="11">
    <location>
        <begin position="216"/>
        <end position="303"/>
    </location>
</feature>
<dbReference type="GO" id="GO:0006633">
    <property type="term" value="P:fatty acid biosynthetic process"/>
    <property type="evidence" value="ECO:0007669"/>
    <property type="project" value="UniProtKB-KW"/>
</dbReference>
<dbReference type="EC" id="2.3.1.180" evidence="3"/>
<sequence length="309" mass="33611">MEKLVDTSDEWIQSRTGIRERRKVQKGEATVEMSTNAVHNLMKNHNISPEEIDTIIVATVTPDMILPCSAALIQKNINAVNAWGYDLSAACSGFLFGLESGAALIESGRSKKVIVIGADTMSSILDYEDRNTCILFGDGAGAVLLEPSEEFGIIDSELRIDGSGGEYLKVDGGGSLNPASHETITNKSHYVWQDGKTVYKFAVRGMADISYEVATRNNLSGDDISLFIPHQANKRIIDATAKRLGLKESQIMINIDAYANTTSATLPICIAEAYENNRLKQGDNVMLSTFGAGFSWGAMYLKWGMSTHA</sequence>
<dbReference type="InterPro" id="IPR004655">
    <property type="entry name" value="FabH"/>
</dbReference>
<evidence type="ECO:0000256" key="1">
    <source>
        <dbReference type="ARBA" id="ARBA00005194"/>
    </source>
</evidence>
<keyword evidence="10" id="KW-0012">Acyltransferase</keyword>
<gene>
    <name evidence="13" type="ORF">METZ01_LOCUS41816</name>
</gene>
<comment type="pathway">
    <text evidence="1">Lipid metabolism; fatty acid biosynthesis.</text>
</comment>
<evidence type="ECO:0000256" key="9">
    <source>
        <dbReference type="ARBA" id="ARBA00023160"/>
    </source>
</evidence>
<dbReference type="NCBIfam" id="NF006829">
    <property type="entry name" value="PRK09352.1"/>
    <property type="match status" value="1"/>
</dbReference>